<dbReference type="EMBL" id="JACHCF010000002">
    <property type="protein sequence ID" value="MBB5620128.1"/>
    <property type="molecule type" value="Genomic_DNA"/>
</dbReference>
<accession>A0A7W8YR97</accession>
<evidence type="ECO:0000256" key="1">
    <source>
        <dbReference type="SAM" id="Coils"/>
    </source>
</evidence>
<organism evidence="2 3">
    <name type="scientific">Pedobacter cryoconitis</name>
    <dbReference type="NCBI Taxonomy" id="188932"/>
    <lineage>
        <taxon>Bacteria</taxon>
        <taxon>Pseudomonadati</taxon>
        <taxon>Bacteroidota</taxon>
        <taxon>Sphingobacteriia</taxon>
        <taxon>Sphingobacteriales</taxon>
        <taxon>Sphingobacteriaceae</taxon>
        <taxon>Pedobacter</taxon>
    </lineage>
</organism>
<keyword evidence="1" id="KW-0175">Coiled coil</keyword>
<reference evidence="2 3" key="1">
    <citation type="submission" date="2020-08" db="EMBL/GenBank/DDBJ databases">
        <title>Genomic Encyclopedia of Type Strains, Phase IV (KMG-V): Genome sequencing to study the core and pangenomes of soil and plant-associated prokaryotes.</title>
        <authorList>
            <person name="Whitman W."/>
        </authorList>
    </citation>
    <scope>NUCLEOTIDE SEQUENCE [LARGE SCALE GENOMIC DNA]</scope>
    <source>
        <strain evidence="2 3">MP7CTX6</strain>
    </source>
</reference>
<dbReference type="Proteomes" id="UP000537718">
    <property type="component" value="Unassembled WGS sequence"/>
</dbReference>
<dbReference type="AlphaFoldDB" id="A0A7W8YR97"/>
<gene>
    <name evidence="2" type="ORF">HDE69_001166</name>
</gene>
<feature type="coiled-coil region" evidence="1">
    <location>
        <begin position="286"/>
        <end position="320"/>
    </location>
</feature>
<name>A0A7W8YR97_9SPHI</name>
<protein>
    <submittedName>
        <fullName evidence="2">Uncharacterized protein</fullName>
    </submittedName>
</protein>
<proteinExistence type="predicted"/>
<evidence type="ECO:0000313" key="2">
    <source>
        <dbReference type="EMBL" id="MBB5620128.1"/>
    </source>
</evidence>
<sequence>MKKTLLICLLFIGKLSFGQNNSEWNGSVEFPANFKVGDFMEFLAVQPSNVGASGNYEVSISYTRGNVAAGATYLTSITHANPDIWREAGRVNSNGYYFMASEGHVFTLDCNTNFVSPRFRIRVVKVLGSADQAIRVDIKVRAISQNLAWIAVNNQGTDLTAKKFLPMTNDWSLYVGNSYYADDANLAIKAITNGNVGIGTATPAEKLSVNGNIRAKEIKVETENWPDYVFHKDYSLMSLPETEEFIKINKHLPGMPSAQKAEKDGIDLGEMNRLLLKNAEETTLLLIELNKKIDKQNQVIELQNRKIKDLSMKKKSLKSN</sequence>
<comment type="caution">
    <text evidence="2">The sequence shown here is derived from an EMBL/GenBank/DDBJ whole genome shotgun (WGS) entry which is preliminary data.</text>
</comment>
<dbReference type="RefSeq" id="WP_183866163.1">
    <property type="nucleotide sequence ID" value="NZ_JACHCF010000002.1"/>
</dbReference>
<evidence type="ECO:0000313" key="3">
    <source>
        <dbReference type="Proteomes" id="UP000537718"/>
    </source>
</evidence>